<dbReference type="Proteomes" id="UP001596620">
    <property type="component" value="Unassembled WGS sequence"/>
</dbReference>
<dbReference type="Pfam" id="PF13545">
    <property type="entry name" value="HTH_Crp_2"/>
    <property type="match status" value="1"/>
</dbReference>
<dbReference type="InterPro" id="IPR012318">
    <property type="entry name" value="HTH_CRP"/>
</dbReference>
<dbReference type="InterPro" id="IPR050397">
    <property type="entry name" value="Env_Response_Regulators"/>
</dbReference>
<dbReference type="PROSITE" id="PS51063">
    <property type="entry name" value="HTH_CRP_2"/>
    <property type="match status" value="1"/>
</dbReference>
<dbReference type="InterPro" id="IPR000595">
    <property type="entry name" value="cNMP-bd_dom"/>
</dbReference>
<dbReference type="InterPro" id="IPR014710">
    <property type="entry name" value="RmlC-like_jellyroll"/>
</dbReference>
<reference evidence="8" key="1">
    <citation type="journal article" date="2019" name="Int. J. Syst. Evol. Microbiol.">
        <title>The Global Catalogue of Microorganisms (GCM) 10K type strain sequencing project: providing services to taxonomists for standard genome sequencing and annotation.</title>
        <authorList>
            <consortium name="The Broad Institute Genomics Platform"/>
            <consortium name="The Broad Institute Genome Sequencing Center for Infectious Disease"/>
            <person name="Wu L."/>
            <person name="Ma J."/>
        </authorList>
    </citation>
    <scope>NUCLEOTIDE SEQUENCE [LARGE SCALE GENOMIC DNA]</scope>
    <source>
        <strain evidence="8">JCM 30234</strain>
    </source>
</reference>
<keyword evidence="3" id="KW-0010">Activator</keyword>
<dbReference type="Pfam" id="PF00027">
    <property type="entry name" value="cNMP_binding"/>
    <property type="match status" value="1"/>
</dbReference>
<name>A0ABW2UV99_9BACI</name>
<gene>
    <name evidence="7" type="ORF">ACFQU8_03225</name>
</gene>
<sequence>MNTRTIKELLQSVPLFKDLTDDELTPIINLARYQKYQRGSYVFLQGDSLTDVYFIYQGKVKIYKTDVHGREQIVNILQGGNMFPHQGFFRQDEYPANAEISEDAVLIYIPIQPFENVLLNHPEICVKLLRVLGNIIVDLQERLEEKLLHNTYEQIIMLLLRLSRSYGQATDNGGVRFTTLFTNRELASMIGSSRETINRTLTQLKNQKLVTTSESGALVLDTDAMKEKLF</sequence>
<dbReference type="RefSeq" id="WP_382357734.1">
    <property type="nucleotide sequence ID" value="NZ_JBHTGR010000005.1"/>
</dbReference>
<feature type="domain" description="Cyclic nucleotide-binding" evidence="5">
    <location>
        <begin position="15"/>
        <end position="124"/>
    </location>
</feature>
<evidence type="ECO:0000256" key="3">
    <source>
        <dbReference type="ARBA" id="ARBA00023159"/>
    </source>
</evidence>
<dbReference type="PROSITE" id="PS50042">
    <property type="entry name" value="CNMP_BINDING_3"/>
    <property type="match status" value="1"/>
</dbReference>
<dbReference type="PANTHER" id="PTHR24567">
    <property type="entry name" value="CRP FAMILY TRANSCRIPTIONAL REGULATORY PROTEIN"/>
    <property type="match status" value="1"/>
</dbReference>
<dbReference type="SMART" id="SM00100">
    <property type="entry name" value="cNMP"/>
    <property type="match status" value="1"/>
</dbReference>
<dbReference type="SUPFAM" id="SSF51206">
    <property type="entry name" value="cAMP-binding domain-like"/>
    <property type="match status" value="1"/>
</dbReference>
<proteinExistence type="predicted"/>
<dbReference type="SMART" id="SM00419">
    <property type="entry name" value="HTH_CRP"/>
    <property type="match status" value="1"/>
</dbReference>
<evidence type="ECO:0000259" key="5">
    <source>
        <dbReference type="PROSITE" id="PS50042"/>
    </source>
</evidence>
<dbReference type="SUPFAM" id="SSF46785">
    <property type="entry name" value="Winged helix' DNA-binding domain"/>
    <property type="match status" value="1"/>
</dbReference>
<evidence type="ECO:0000256" key="2">
    <source>
        <dbReference type="ARBA" id="ARBA00023125"/>
    </source>
</evidence>
<evidence type="ECO:0000256" key="1">
    <source>
        <dbReference type="ARBA" id="ARBA00023015"/>
    </source>
</evidence>
<keyword evidence="2" id="KW-0238">DNA-binding</keyword>
<dbReference type="CDD" id="cd00038">
    <property type="entry name" value="CAP_ED"/>
    <property type="match status" value="1"/>
</dbReference>
<evidence type="ECO:0000259" key="6">
    <source>
        <dbReference type="PROSITE" id="PS51063"/>
    </source>
</evidence>
<evidence type="ECO:0000256" key="4">
    <source>
        <dbReference type="ARBA" id="ARBA00023163"/>
    </source>
</evidence>
<dbReference type="InterPro" id="IPR036390">
    <property type="entry name" value="WH_DNA-bd_sf"/>
</dbReference>
<evidence type="ECO:0000313" key="7">
    <source>
        <dbReference type="EMBL" id="MFC7746252.1"/>
    </source>
</evidence>
<feature type="domain" description="HTH crp-type" evidence="6">
    <location>
        <begin position="149"/>
        <end position="223"/>
    </location>
</feature>
<dbReference type="InterPro" id="IPR036388">
    <property type="entry name" value="WH-like_DNA-bd_sf"/>
</dbReference>
<protein>
    <submittedName>
        <fullName evidence="7">Crp/Fnr family transcriptional regulator</fullName>
    </submittedName>
</protein>
<dbReference type="EMBL" id="JBHTGR010000005">
    <property type="protein sequence ID" value="MFC7746252.1"/>
    <property type="molecule type" value="Genomic_DNA"/>
</dbReference>
<accession>A0ABW2UV99</accession>
<dbReference type="InterPro" id="IPR018490">
    <property type="entry name" value="cNMP-bd_dom_sf"/>
</dbReference>
<dbReference type="PANTHER" id="PTHR24567:SF74">
    <property type="entry name" value="HTH-TYPE TRANSCRIPTIONAL REGULATOR ARCR"/>
    <property type="match status" value="1"/>
</dbReference>
<evidence type="ECO:0000313" key="8">
    <source>
        <dbReference type="Proteomes" id="UP001596620"/>
    </source>
</evidence>
<dbReference type="Gene3D" id="1.10.10.10">
    <property type="entry name" value="Winged helix-like DNA-binding domain superfamily/Winged helix DNA-binding domain"/>
    <property type="match status" value="1"/>
</dbReference>
<comment type="caution">
    <text evidence="7">The sequence shown here is derived from an EMBL/GenBank/DDBJ whole genome shotgun (WGS) entry which is preliminary data.</text>
</comment>
<organism evidence="7 8">
    <name type="scientific">Lentibacillus kimchii</name>
    <dbReference type="NCBI Taxonomy" id="1542911"/>
    <lineage>
        <taxon>Bacteria</taxon>
        <taxon>Bacillati</taxon>
        <taxon>Bacillota</taxon>
        <taxon>Bacilli</taxon>
        <taxon>Bacillales</taxon>
        <taxon>Bacillaceae</taxon>
        <taxon>Lentibacillus</taxon>
    </lineage>
</organism>
<keyword evidence="4" id="KW-0804">Transcription</keyword>
<dbReference type="Gene3D" id="2.60.120.10">
    <property type="entry name" value="Jelly Rolls"/>
    <property type="match status" value="1"/>
</dbReference>
<keyword evidence="1" id="KW-0805">Transcription regulation</keyword>
<keyword evidence="8" id="KW-1185">Reference proteome</keyword>